<dbReference type="PANTHER" id="PTHR30404">
    <property type="entry name" value="N-ACETYLMURAMOYL-L-ALANINE AMIDASE"/>
    <property type="match status" value="1"/>
</dbReference>
<evidence type="ECO:0000259" key="2">
    <source>
        <dbReference type="SMART" id="SM00646"/>
    </source>
</evidence>
<evidence type="ECO:0000256" key="1">
    <source>
        <dbReference type="ARBA" id="ARBA00022801"/>
    </source>
</evidence>
<organism evidence="3 4">
    <name type="scientific">Cohnella hongkongensis</name>
    <dbReference type="NCBI Taxonomy" id="178337"/>
    <lineage>
        <taxon>Bacteria</taxon>
        <taxon>Bacillati</taxon>
        <taxon>Bacillota</taxon>
        <taxon>Bacilli</taxon>
        <taxon>Bacillales</taxon>
        <taxon>Paenibacillaceae</taxon>
        <taxon>Cohnella</taxon>
    </lineage>
</organism>
<dbReference type="Gene3D" id="3.40.630.40">
    <property type="entry name" value="Zn-dependent exopeptidases"/>
    <property type="match status" value="1"/>
</dbReference>
<dbReference type="EMBL" id="JBHSEP010000027">
    <property type="protein sequence ID" value="MFC4601494.1"/>
    <property type="molecule type" value="Genomic_DNA"/>
</dbReference>
<dbReference type="NCBIfam" id="TIGR02883">
    <property type="entry name" value="spore_cwlD"/>
    <property type="match status" value="1"/>
</dbReference>
<dbReference type="InterPro" id="IPR002508">
    <property type="entry name" value="MurNAc-LAA_cat"/>
</dbReference>
<dbReference type="RefSeq" id="WP_378101810.1">
    <property type="nucleotide sequence ID" value="NZ_JBHSEP010000027.1"/>
</dbReference>
<dbReference type="GO" id="GO:0008745">
    <property type="term" value="F:N-acetylmuramoyl-L-alanine amidase activity"/>
    <property type="evidence" value="ECO:0007669"/>
    <property type="project" value="UniProtKB-EC"/>
</dbReference>
<accession>A0ABV9FMQ0</accession>
<dbReference type="SUPFAM" id="SSF53187">
    <property type="entry name" value="Zn-dependent exopeptidases"/>
    <property type="match status" value="1"/>
</dbReference>
<reference evidence="4" key="1">
    <citation type="journal article" date="2019" name="Int. J. Syst. Evol. Microbiol.">
        <title>The Global Catalogue of Microorganisms (GCM) 10K type strain sequencing project: providing services to taxonomists for standard genome sequencing and annotation.</title>
        <authorList>
            <consortium name="The Broad Institute Genomics Platform"/>
            <consortium name="The Broad Institute Genome Sequencing Center for Infectious Disease"/>
            <person name="Wu L."/>
            <person name="Ma J."/>
        </authorList>
    </citation>
    <scope>NUCLEOTIDE SEQUENCE [LARGE SCALE GENOMIC DNA]</scope>
    <source>
        <strain evidence="4">CCUG 49571</strain>
    </source>
</reference>
<proteinExistence type="predicted"/>
<dbReference type="Pfam" id="PF01520">
    <property type="entry name" value="Amidase_3"/>
    <property type="match status" value="1"/>
</dbReference>
<protein>
    <submittedName>
        <fullName evidence="3">N-acetylmuramoyl-L-alanine amidase CwlD</fullName>
        <ecNumber evidence="3">3.5.1.28</ecNumber>
    </submittedName>
</protein>
<keyword evidence="1 3" id="KW-0378">Hydrolase</keyword>
<dbReference type="EC" id="3.5.1.28" evidence="3"/>
<dbReference type="SMART" id="SM00646">
    <property type="entry name" value="Ami_3"/>
    <property type="match status" value="1"/>
</dbReference>
<sequence>MNPQKRRMRLVVWMTRQAMLRLGIVVCLIALIATVFLSEIPSSRTWTHWTLPLSGKVIALDAGHGGADGGAVSREGVIEKDLNLAIVLYLRDYLQQAGALVLLTREGDYDLAAPETRSQARRKTEDLLRRADQVSKQRADMTISIHMNSIPSPRWSGAQTFYSTKNAEGKRLATDIQSELRSALGNTQRVAKEADSVYLLKTLEMPTALVEVGFLSHPEEARLLANEEYQRKVAASIYRGVLKFASEAPGSSGRSGASGEPVL</sequence>
<comment type="caution">
    <text evidence="3">The sequence shown here is derived from an EMBL/GenBank/DDBJ whole genome shotgun (WGS) entry which is preliminary data.</text>
</comment>
<dbReference type="InterPro" id="IPR014234">
    <property type="entry name" value="Spore_CwlD"/>
</dbReference>
<dbReference type="PANTHER" id="PTHR30404:SF0">
    <property type="entry name" value="N-ACETYLMURAMOYL-L-ALANINE AMIDASE AMIC"/>
    <property type="match status" value="1"/>
</dbReference>
<dbReference type="Proteomes" id="UP001596028">
    <property type="component" value="Unassembled WGS sequence"/>
</dbReference>
<evidence type="ECO:0000313" key="3">
    <source>
        <dbReference type="EMBL" id="MFC4601494.1"/>
    </source>
</evidence>
<keyword evidence="4" id="KW-1185">Reference proteome</keyword>
<evidence type="ECO:0000313" key="4">
    <source>
        <dbReference type="Proteomes" id="UP001596028"/>
    </source>
</evidence>
<dbReference type="CDD" id="cd02696">
    <property type="entry name" value="MurNAc-LAA"/>
    <property type="match status" value="1"/>
</dbReference>
<feature type="domain" description="MurNAc-LAA" evidence="2">
    <location>
        <begin position="131"/>
        <end position="242"/>
    </location>
</feature>
<gene>
    <name evidence="3" type="primary">cwlD</name>
    <name evidence="3" type="ORF">ACFO3S_24875</name>
</gene>
<dbReference type="InterPro" id="IPR050695">
    <property type="entry name" value="N-acetylmuramoyl_amidase_3"/>
</dbReference>
<name>A0ABV9FMQ0_9BACL</name>